<proteinExistence type="predicted"/>
<protein>
    <submittedName>
        <fullName evidence="2">DUF554 domain-containing protein</fullName>
    </submittedName>
</protein>
<evidence type="ECO:0000313" key="2">
    <source>
        <dbReference type="EMBL" id="KAB1637605.1"/>
    </source>
</evidence>
<keyword evidence="1" id="KW-1133">Transmembrane helix</keyword>
<feature type="transmembrane region" description="Helical" evidence="1">
    <location>
        <begin position="200"/>
        <end position="217"/>
    </location>
</feature>
<feature type="transmembrane region" description="Helical" evidence="1">
    <location>
        <begin position="6"/>
        <end position="24"/>
    </location>
</feature>
<organism evidence="2 3">
    <name type="scientific">Pseudoclavibacter terrae</name>
    <dbReference type="NCBI Taxonomy" id="1530195"/>
    <lineage>
        <taxon>Bacteria</taxon>
        <taxon>Bacillati</taxon>
        <taxon>Actinomycetota</taxon>
        <taxon>Actinomycetes</taxon>
        <taxon>Micrococcales</taxon>
        <taxon>Microbacteriaceae</taxon>
        <taxon>Pseudoclavibacter</taxon>
    </lineage>
</organism>
<feature type="transmembrane region" description="Helical" evidence="1">
    <location>
        <begin position="224"/>
        <end position="241"/>
    </location>
</feature>
<sequence length="242" mass="24540">MIIGSGTLVNVALILIGGVLGILLGDRLKERTKTTVTAVLGLFVIVLGGMSVADMGSAALADAAGPFAMIVILLSLVFGALLGSWLRIEDRLEGLAVWVRGRLKSESDGDGRFVDGMVTATLLFCVGPLAILGPISDGLGLGANQLYVKAVLDGFAAMAFASTFGKGVLFAAVPVGIIQGAFTLVGFLAGDVFSDAQIDGLSAVGGLILIALGVRLVPLRAIPVGDLLPALIIAPVALAFLS</sequence>
<evidence type="ECO:0000256" key="1">
    <source>
        <dbReference type="SAM" id="Phobius"/>
    </source>
</evidence>
<dbReference type="Pfam" id="PF04474">
    <property type="entry name" value="DUF554"/>
    <property type="match status" value="1"/>
</dbReference>
<dbReference type="PANTHER" id="PTHR36111">
    <property type="entry name" value="INNER MEMBRANE PROTEIN-RELATED"/>
    <property type="match status" value="1"/>
</dbReference>
<keyword evidence="3" id="KW-1185">Reference proteome</keyword>
<dbReference type="OrthoDB" id="9797976at2"/>
<dbReference type="PANTHER" id="PTHR36111:SF2">
    <property type="entry name" value="INNER MEMBRANE PROTEIN"/>
    <property type="match status" value="1"/>
</dbReference>
<name>A0A7J5B3G7_9MICO</name>
<evidence type="ECO:0000313" key="3">
    <source>
        <dbReference type="Proteomes" id="UP000490386"/>
    </source>
</evidence>
<gene>
    <name evidence="2" type="ORF">F8O03_10315</name>
</gene>
<comment type="caution">
    <text evidence="2">The sequence shown here is derived from an EMBL/GenBank/DDBJ whole genome shotgun (WGS) entry which is preliminary data.</text>
</comment>
<dbReference type="InterPro" id="IPR007563">
    <property type="entry name" value="DUF554"/>
</dbReference>
<keyword evidence="1" id="KW-0472">Membrane</keyword>
<dbReference type="Proteomes" id="UP000490386">
    <property type="component" value="Unassembled WGS sequence"/>
</dbReference>
<dbReference type="RefSeq" id="WP_151423801.1">
    <property type="nucleotide sequence ID" value="NZ_WBJX01000003.1"/>
</dbReference>
<reference evidence="2 3" key="1">
    <citation type="submission" date="2019-09" db="EMBL/GenBank/DDBJ databases">
        <title>Phylogeny of genus Pseudoclavibacter and closely related genus.</title>
        <authorList>
            <person name="Li Y."/>
        </authorList>
    </citation>
    <scope>NUCLEOTIDE SEQUENCE [LARGE SCALE GENOMIC DNA]</scope>
    <source>
        <strain evidence="2 3">THG-MD12</strain>
    </source>
</reference>
<accession>A0A7J5B3G7</accession>
<feature type="transmembrane region" description="Helical" evidence="1">
    <location>
        <begin position="36"/>
        <end position="61"/>
    </location>
</feature>
<keyword evidence="1" id="KW-0812">Transmembrane</keyword>
<feature type="transmembrane region" description="Helical" evidence="1">
    <location>
        <begin position="168"/>
        <end position="188"/>
    </location>
</feature>
<dbReference type="AlphaFoldDB" id="A0A7J5B3G7"/>
<feature type="transmembrane region" description="Helical" evidence="1">
    <location>
        <begin position="67"/>
        <end position="86"/>
    </location>
</feature>
<dbReference type="EMBL" id="WBJX01000003">
    <property type="protein sequence ID" value="KAB1637605.1"/>
    <property type="molecule type" value="Genomic_DNA"/>
</dbReference>